<evidence type="ECO:0000256" key="3">
    <source>
        <dbReference type="ARBA" id="ARBA00022679"/>
    </source>
</evidence>
<evidence type="ECO:0000256" key="9">
    <source>
        <dbReference type="ARBA" id="ARBA00023264"/>
    </source>
</evidence>
<dbReference type="InterPro" id="IPR003811">
    <property type="entry name" value="G3P_acylTferase_PlsY"/>
</dbReference>
<dbReference type="UniPathway" id="UPA00085"/>
<sequence length="211" mass="22464">MELSGQLLAAILLALAGGYLCGSVPFGLVITRMAGLGDIRTIGSGNIGMTNVLRTGNKGLAALTLLADALKGTLPVLLALWWGRQNGMASYPAMAAGLGAFLGHLFPVWLRFKGGKGVATYLGVLLGLAWPGFLAFLVSWIGCAAITRISSLSALIATIVVPIFLYVLDYERIAVFFLVMSFIVYAKHHGNIRRLINGTEPRMGKKRDQDG</sequence>
<dbReference type="EC" id="2.3.1.275" evidence="10"/>
<keyword evidence="11" id="KW-0012">Acyltransferase</keyword>
<reference evidence="11 12" key="1">
    <citation type="submission" date="2018-10" db="EMBL/GenBank/DDBJ databases">
        <title>Notoacmeibacter sp. M2BS9Y-3-1, whole genome shotgun sequence.</title>
        <authorList>
            <person name="Tuo L."/>
        </authorList>
    </citation>
    <scope>NUCLEOTIDE SEQUENCE [LARGE SCALE GENOMIC DNA]</scope>
    <source>
        <strain evidence="11 12">M2BS9Y-3-1</strain>
    </source>
</reference>
<feature type="transmembrane region" description="Helical" evidence="10">
    <location>
        <begin position="118"/>
        <end position="142"/>
    </location>
</feature>
<dbReference type="PANTHER" id="PTHR30309:SF0">
    <property type="entry name" value="GLYCEROL-3-PHOSPHATE ACYLTRANSFERASE-RELATED"/>
    <property type="match status" value="1"/>
</dbReference>
<proteinExistence type="inferred from homology"/>
<evidence type="ECO:0000313" key="11">
    <source>
        <dbReference type="EMBL" id="RLQ87718.1"/>
    </source>
</evidence>
<dbReference type="GO" id="GO:0008654">
    <property type="term" value="P:phospholipid biosynthetic process"/>
    <property type="evidence" value="ECO:0007669"/>
    <property type="project" value="UniProtKB-UniRule"/>
</dbReference>
<comment type="pathway">
    <text evidence="10">Lipid metabolism; phospholipid metabolism.</text>
</comment>
<protein>
    <recommendedName>
        <fullName evidence="10">Glycerol-3-phosphate acyltransferase</fullName>
    </recommendedName>
    <alternativeName>
        <fullName evidence="10">Acyl-PO4 G3P acyltransferase</fullName>
    </alternativeName>
    <alternativeName>
        <fullName evidence="10">Acyl-phosphate--glycerol-3-phosphate acyltransferase</fullName>
    </alternativeName>
    <alternativeName>
        <fullName evidence="10">G3P acyltransferase</fullName>
        <shortName evidence="10">GPAT</shortName>
        <ecNumber evidence="10">2.3.1.275</ecNumber>
    </alternativeName>
    <alternativeName>
        <fullName evidence="10">Lysophosphatidic acid synthase</fullName>
        <shortName evidence="10">LPA synthase</shortName>
    </alternativeName>
</protein>
<dbReference type="AlphaFoldDB" id="A0A3L7JAE2"/>
<dbReference type="RefSeq" id="WP_121644682.1">
    <property type="nucleotide sequence ID" value="NZ_RCWN01000001.1"/>
</dbReference>
<keyword evidence="5 10" id="KW-1133">Transmembrane helix</keyword>
<accession>A0A3L7JAE2</accession>
<dbReference type="EMBL" id="RCWN01000001">
    <property type="protein sequence ID" value="RLQ87718.1"/>
    <property type="molecule type" value="Genomic_DNA"/>
</dbReference>
<comment type="function">
    <text evidence="10">Catalyzes the transfer of an acyl group from acyl-phosphate (acyl-PO(4)) to glycerol-3-phosphate (G3P) to form lysophosphatidic acid (LPA). This enzyme utilizes acyl-phosphate as fatty acyl donor, but not acyl-CoA or acyl-ACP.</text>
</comment>
<dbReference type="HAMAP" id="MF_01043">
    <property type="entry name" value="PlsY"/>
    <property type="match status" value="1"/>
</dbReference>
<name>A0A3L7JAE2_9HYPH</name>
<feature type="transmembrane region" description="Helical" evidence="10">
    <location>
        <begin position="149"/>
        <end position="167"/>
    </location>
</feature>
<evidence type="ECO:0000256" key="2">
    <source>
        <dbReference type="ARBA" id="ARBA00022516"/>
    </source>
</evidence>
<keyword evidence="2 10" id="KW-0444">Lipid biosynthesis</keyword>
<keyword evidence="7 10" id="KW-0472">Membrane</keyword>
<feature type="transmembrane region" description="Helical" evidence="10">
    <location>
        <begin position="93"/>
        <end position="112"/>
    </location>
</feature>
<dbReference type="Proteomes" id="UP000281094">
    <property type="component" value="Unassembled WGS sequence"/>
</dbReference>
<keyword evidence="1 10" id="KW-1003">Cell membrane</keyword>
<comment type="catalytic activity">
    <reaction evidence="10">
        <text>an acyl phosphate + sn-glycerol 3-phosphate = a 1-acyl-sn-glycero-3-phosphate + phosphate</text>
        <dbReference type="Rhea" id="RHEA:34075"/>
        <dbReference type="ChEBI" id="CHEBI:43474"/>
        <dbReference type="ChEBI" id="CHEBI:57597"/>
        <dbReference type="ChEBI" id="CHEBI:57970"/>
        <dbReference type="ChEBI" id="CHEBI:59918"/>
        <dbReference type="EC" id="2.3.1.275"/>
    </reaction>
</comment>
<feature type="transmembrane region" description="Helical" evidence="10">
    <location>
        <begin position="173"/>
        <end position="190"/>
    </location>
</feature>
<keyword evidence="9 10" id="KW-1208">Phospholipid metabolism</keyword>
<keyword evidence="4 10" id="KW-0812">Transmembrane</keyword>
<organism evidence="11 12">
    <name type="scientific">Notoacmeibacter ruber</name>
    <dbReference type="NCBI Taxonomy" id="2670375"/>
    <lineage>
        <taxon>Bacteria</taxon>
        <taxon>Pseudomonadati</taxon>
        <taxon>Pseudomonadota</taxon>
        <taxon>Alphaproteobacteria</taxon>
        <taxon>Hyphomicrobiales</taxon>
        <taxon>Notoacmeibacteraceae</taxon>
        <taxon>Notoacmeibacter</taxon>
    </lineage>
</organism>
<dbReference type="PANTHER" id="PTHR30309">
    <property type="entry name" value="INNER MEMBRANE PROTEIN YGIH"/>
    <property type="match status" value="1"/>
</dbReference>
<keyword evidence="12" id="KW-1185">Reference proteome</keyword>
<evidence type="ECO:0000256" key="10">
    <source>
        <dbReference type="HAMAP-Rule" id="MF_01043"/>
    </source>
</evidence>
<keyword evidence="8 10" id="KW-0594">Phospholipid biosynthesis</keyword>
<comment type="caution">
    <text evidence="11">The sequence shown here is derived from an EMBL/GenBank/DDBJ whole genome shotgun (WGS) entry which is preliminary data.</text>
</comment>
<keyword evidence="6 10" id="KW-0443">Lipid metabolism</keyword>
<evidence type="ECO:0000256" key="1">
    <source>
        <dbReference type="ARBA" id="ARBA00022475"/>
    </source>
</evidence>
<keyword evidence="3 10" id="KW-0808">Transferase</keyword>
<evidence type="ECO:0000256" key="4">
    <source>
        <dbReference type="ARBA" id="ARBA00022692"/>
    </source>
</evidence>
<evidence type="ECO:0000256" key="8">
    <source>
        <dbReference type="ARBA" id="ARBA00023209"/>
    </source>
</evidence>
<dbReference type="NCBIfam" id="TIGR00023">
    <property type="entry name" value="glycerol-3-phosphate 1-O-acyltransferase PlsY"/>
    <property type="match status" value="1"/>
</dbReference>
<comment type="similarity">
    <text evidence="10">Belongs to the PlsY family.</text>
</comment>
<gene>
    <name evidence="10 11" type="primary">plsY</name>
    <name evidence="11" type="ORF">D8780_05360</name>
</gene>
<dbReference type="Pfam" id="PF02660">
    <property type="entry name" value="G3P_acyltransf"/>
    <property type="match status" value="1"/>
</dbReference>
<evidence type="ECO:0000256" key="7">
    <source>
        <dbReference type="ARBA" id="ARBA00023136"/>
    </source>
</evidence>
<comment type="subunit">
    <text evidence="10">Probably interacts with PlsX.</text>
</comment>
<dbReference type="SMART" id="SM01207">
    <property type="entry name" value="G3P_acyltransf"/>
    <property type="match status" value="1"/>
</dbReference>
<dbReference type="GO" id="GO:0005886">
    <property type="term" value="C:plasma membrane"/>
    <property type="evidence" value="ECO:0007669"/>
    <property type="project" value="UniProtKB-SubCell"/>
</dbReference>
<dbReference type="GO" id="GO:0043772">
    <property type="term" value="F:acyl-phosphate glycerol-3-phosphate acyltransferase activity"/>
    <property type="evidence" value="ECO:0007669"/>
    <property type="project" value="UniProtKB-UniRule"/>
</dbReference>
<comment type="subcellular location">
    <subcellularLocation>
        <location evidence="10">Cell membrane</location>
        <topology evidence="10">Multi-pass membrane protein</topology>
    </subcellularLocation>
</comment>
<evidence type="ECO:0000313" key="12">
    <source>
        <dbReference type="Proteomes" id="UP000281094"/>
    </source>
</evidence>
<evidence type="ECO:0000256" key="6">
    <source>
        <dbReference type="ARBA" id="ARBA00023098"/>
    </source>
</evidence>
<evidence type="ECO:0000256" key="5">
    <source>
        <dbReference type="ARBA" id="ARBA00022989"/>
    </source>
</evidence>
<feature type="transmembrane region" description="Helical" evidence="10">
    <location>
        <begin position="59"/>
        <end position="81"/>
    </location>
</feature>